<evidence type="ECO:0000256" key="2">
    <source>
        <dbReference type="ARBA" id="ARBA00022723"/>
    </source>
</evidence>
<dbReference type="GO" id="GO:0005829">
    <property type="term" value="C:cytosol"/>
    <property type="evidence" value="ECO:0007669"/>
    <property type="project" value="TreeGrafter"/>
</dbReference>
<evidence type="ECO:0000256" key="8">
    <source>
        <dbReference type="ARBA" id="ARBA00022840"/>
    </source>
</evidence>
<dbReference type="InterPro" id="IPR000212">
    <property type="entry name" value="DNA_helicase_UvrD/REP"/>
</dbReference>
<dbReference type="InterPro" id="IPR027417">
    <property type="entry name" value="P-loop_NTPase"/>
</dbReference>
<feature type="binding site" evidence="15">
    <location>
        <position position="1042"/>
    </location>
    <ligand>
        <name>Mg(2+)</name>
        <dbReference type="ChEBI" id="CHEBI:18420"/>
    </ligand>
</feature>
<dbReference type="InterPro" id="IPR014017">
    <property type="entry name" value="DNA_helicase_UvrD-like_C"/>
</dbReference>
<dbReference type="GO" id="GO:0009338">
    <property type="term" value="C:exodeoxyribonuclease V complex"/>
    <property type="evidence" value="ECO:0007669"/>
    <property type="project" value="TreeGrafter"/>
</dbReference>
<evidence type="ECO:0000313" key="20">
    <source>
        <dbReference type="Proteomes" id="UP001249020"/>
    </source>
</evidence>
<dbReference type="EC" id="5.6.2.4" evidence="15"/>
<dbReference type="Gene3D" id="1.10.486.10">
    <property type="entry name" value="PCRA, domain 4"/>
    <property type="match status" value="1"/>
</dbReference>
<dbReference type="Gene3D" id="1.10.3170.10">
    <property type="entry name" value="Recbcd, chain B, domain 2"/>
    <property type="match status" value="1"/>
</dbReference>
<keyword evidence="3 15" id="KW-0547">Nucleotide-binding</keyword>
<evidence type="ECO:0000313" key="19">
    <source>
        <dbReference type="EMBL" id="MDT0581234.1"/>
    </source>
</evidence>
<comment type="catalytic activity">
    <reaction evidence="14 15">
        <text>ATP + H2O = ADP + phosphate + H(+)</text>
        <dbReference type="Rhea" id="RHEA:13065"/>
        <dbReference type="ChEBI" id="CHEBI:15377"/>
        <dbReference type="ChEBI" id="CHEBI:15378"/>
        <dbReference type="ChEBI" id="CHEBI:30616"/>
        <dbReference type="ChEBI" id="CHEBI:43474"/>
        <dbReference type="ChEBI" id="CHEBI:456216"/>
        <dbReference type="EC" id="5.6.2.4"/>
    </reaction>
</comment>
<evidence type="ECO:0000256" key="4">
    <source>
        <dbReference type="ARBA" id="ARBA00022763"/>
    </source>
</evidence>
<feature type="binding site" evidence="16">
    <location>
        <begin position="19"/>
        <end position="26"/>
    </location>
    <ligand>
        <name>ATP</name>
        <dbReference type="ChEBI" id="CHEBI:30616"/>
    </ligand>
</feature>
<evidence type="ECO:0000256" key="1">
    <source>
        <dbReference type="ARBA" id="ARBA00022722"/>
    </source>
</evidence>
<comment type="domain">
    <text evidence="15">The N-terminal DNA-binding domain is a ssDNA-dependent ATPase and has ATP-dependent 3'-5' helicase function. This domain interacts with RecC.</text>
</comment>
<keyword evidence="9 15" id="KW-0460">Magnesium</keyword>
<keyword evidence="12 15" id="KW-0413">Isomerase</keyword>
<comment type="catalytic activity">
    <reaction evidence="15">
        <text>Exonucleolytic cleavage (in the presence of ATP) in either 5'- to 3'- or 3'- to 5'-direction to yield 5'-phosphooligonucleotides.</text>
        <dbReference type="EC" id="3.1.11.5"/>
    </reaction>
</comment>
<evidence type="ECO:0000259" key="17">
    <source>
        <dbReference type="PROSITE" id="PS51198"/>
    </source>
</evidence>
<dbReference type="EC" id="3.1.11.5" evidence="15"/>
<dbReference type="PANTHER" id="PTHR11070:SF23">
    <property type="entry name" value="RECBCD ENZYME SUBUNIT RECB"/>
    <property type="match status" value="1"/>
</dbReference>
<dbReference type="GO" id="GO:0000287">
    <property type="term" value="F:magnesium ion binding"/>
    <property type="evidence" value="ECO:0007669"/>
    <property type="project" value="UniProtKB-UniRule"/>
</dbReference>
<gene>
    <name evidence="15" type="primary">recB</name>
    <name evidence="19" type="ORF">RM544_01665</name>
</gene>
<keyword evidence="11 15" id="KW-0234">DNA repair</keyword>
<feature type="domain" description="UvrD-like helicase C-terminal" evidence="18">
    <location>
        <begin position="508"/>
        <end position="784"/>
    </location>
</feature>
<evidence type="ECO:0000256" key="15">
    <source>
        <dbReference type="HAMAP-Rule" id="MF_01485"/>
    </source>
</evidence>
<sequence>MKILDPLALNLHSRHLIEASAGTGKTFNITRLYARLVLEKRLPVQQILVMTFTKAATEEIKSRVAAFLRELADDWEKEKPDTFTQELISITGIEEGRNLLTAALLSMDEAAIFTIHGFCQRVLKQFAVSLNMELEPELLNDTAPMSLQAVQDWVRSISHDSDKLLALAEQDWHDPAAFHRSFQTAFDSQQSLSRPSLKDIVQSAYDNIFHWLDENDALDDSLLKSVTEHRADLFEAVVSHHKDCDKRSEEYAVLEAWLKSFSALSSLQVDYTGEQESLIERFSEFVDQIVAPEEVGQFIQGGRYGKFPELKAALEPVREFRKKLNAESQKWRTKLLAQLRLAQVLDIAEEGIVHVQKNLKRAKEQAQTLSFNDLVRQLAQALDSGNQTLIDAVRAQYPVALVDEFQDTDSHQYKVLDLLYPRNDPTSLLVMIGDPKQAIYGFRGGDIFVYLKAKQEADEIWMMDTNWRSSDAMITAYNRIFWGHSLREKLPRSVFGQGIDYEIIHSTDAAKAAKHPLFDPSKKRSAVTYMVASDGARQDAQSRPRNKLAELESQIVDWSCFEIQRLLAETKIGTARTKPSDIAILIKDGIQADIMQQGLSQKGLSSVYLSQKKPLFESAEAIEMYRVLLAIHKHKQIPVLSAGLTSSMLANTVLNENNELGASADPRPLVSDMLKDPLHPSWDNLSASCESYLRLWENEGVFSLLMHLIKANYQPALKPERSITNMMHVAESLASIATLNKLPEQQLAWLGHQVFDHTNDDELQLRLESDANLIKIVTLHGSKGLEYPVVFVPFANKYKDPSMRRMKPIQYFRYQDPQTHQAIYQLGATAHSVQHFVAQSQEEDVRLLYVAITRAEHRCYLGLVDDIKTANSSLNRSLGIPSRVLNSSNEKEAASNTLLPWMLANVCENKQQNSANEETVTCNHNSLIVVGDGFLELEAPAFANRDKHTEHEPQLMTAFETLAVGTRLPWIISSFSNISRFTASHDNEHFDIAQPKQLTLHKVESNLEHKTHAREYNNTEQNLPTELRFTLKKGAETGNLLHDILENVDFSNANWAEASQVALTKFTDLDDNDKDALFVWLEACLLSPLKDGLRLADLTLSQTLREAEFYFPMANVNLQALGRVLNNYRDSRGAKFRCEALKVNMQHIQDLQGMMHGFIDLIFEHQGQYFVADYKSTHLGNDFESYSFLACHENNQQHLYDLQYLLYSLALHKYLKATLPNYQFKQHFGGVYYFYLRGMAPESPVYKVSNELTCHSGVFFDDIEFVWLERLQGIFEGPEHTLISNDKQGIE</sequence>
<dbReference type="GO" id="GO:0000724">
    <property type="term" value="P:double-strand break repair via homologous recombination"/>
    <property type="evidence" value="ECO:0007669"/>
    <property type="project" value="UniProtKB-UniRule"/>
</dbReference>
<reference evidence="19 20" key="1">
    <citation type="submission" date="2023-09" db="EMBL/GenBank/DDBJ databases">
        <authorList>
            <person name="Rey-Velasco X."/>
        </authorList>
    </citation>
    <scope>NUCLEOTIDE SEQUENCE [LARGE SCALE GENOMIC DNA]</scope>
    <source>
        <strain evidence="19 20">W409</strain>
    </source>
</reference>
<dbReference type="PANTHER" id="PTHR11070">
    <property type="entry name" value="UVRD / RECB / PCRA DNA HELICASE FAMILY MEMBER"/>
    <property type="match status" value="1"/>
</dbReference>
<evidence type="ECO:0000256" key="7">
    <source>
        <dbReference type="ARBA" id="ARBA00022839"/>
    </source>
</evidence>
<evidence type="ECO:0000256" key="3">
    <source>
        <dbReference type="ARBA" id="ARBA00022741"/>
    </source>
</evidence>
<dbReference type="InterPro" id="IPR004586">
    <property type="entry name" value="RecB"/>
</dbReference>
<evidence type="ECO:0000256" key="16">
    <source>
        <dbReference type="PROSITE-ProRule" id="PRU00560"/>
    </source>
</evidence>
<evidence type="ECO:0000256" key="13">
    <source>
        <dbReference type="ARBA" id="ARBA00034617"/>
    </source>
</evidence>
<comment type="domain">
    <text evidence="15">The C-terminal domain has nuclease activity and interacts with RecD. It interacts with RecA, facilitating its loading onto ssDNA.</text>
</comment>
<evidence type="ECO:0000256" key="12">
    <source>
        <dbReference type="ARBA" id="ARBA00023235"/>
    </source>
</evidence>
<dbReference type="Pfam" id="PF13361">
    <property type="entry name" value="UvrD_C"/>
    <property type="match status" value="1"/>
</dbReference>
<comment type="caution">
    <text evidence="19">The sequence shown here is derived from an EMBL/GenBank/DDBJ whole genome shotgun (WGS) entry which is preliminary data.</text>
</comment>
<proteinExistence type="inferred from homology"/>
<keyword evidence="1 15" id="KW-0540">Nuclease</keyword>
<keyword evidence="6 15" id="KW-0347">Helicase</keyword>
<feature type="region of interest" description="DNA-binding and helicase activity, interacts with RecC" evidence="15">
    <location>
        <begin position="1"/>
        <end position="956"/>
    </location>
</feature>
<feature type="domain" description="UvrD-like helicase ATP-binding" evidence="17">
    <location>
        <begin position="1"/>
        <end position="470"/>
    </location>
</feature>
<comment type="function">
    <text evidence="15">A helicase/nuclease that prepares dsDNA breaks (DSB) for recombinational DNA repair. Binds to DSBs and unwinds DNA via a highly rapid and processive ATP-dependent bidirectional helicase activity. Unwinds dsDNA until it encounters a Chi (crossover hotspot instigator) sequence from the 3' direction. Cuts ssDNA a few nucleotides 3' to the Chi site. The properties and activities of the enzyme are changed at Chi. The Chi-altered holoenzyme produces a long 3'-ssDNA overhang and facilitates RecA-binding to the ssDNA for homologous DNA recombination and repair. Holoenzyme degrades any linearized DNA that is unable to undergo homologous recombination. In the holoenzyme this subunit contributes ATPase, 3'-5' helicase, exonuclease activity and loads RecA onto ssDNA.</text>
</comment>
<keyword evidence="5 15" id="KW-0378">Hydrolase</keyword>
<dbReference type="Gene3D" id="3.40.50.300">
    <property type="entry name" value="P-loop containing nucleotide triphosphate hydrolases"/>
    <property type="match status" value="2"/>
</dbReference>
<dbReference type="GO" id="GO:0005524">
    <property type="term" value="F:ATP binding"/>
    <property type="evidence" value="ECO:0007669"/>
    <property type="project" value="UniProtKB-UniRule"/>
</dbReference>
<keyword evidence="20" id="KW-1185">Reference proteome</keyword>
<keyword evidence="7 15" id="KW-0269">Exonuclease</keyword>
<protein>
    <recommendedName>
        <fullName evidence="15">RecBCD enzyme subunit RecB</fullName>
        <ecNumber evidence="15">3.1.11.5</ecNumber>
        <ecNumber evidence="15">5.6.2.4</ecNumber>
    </recommendedName>
    <alternativeName>
        <fullName evidence="15">DNA 3'-5' helicase subunit RecB</fullName>
    </alternativeName>
    <alternativeName>
        <fullName evidence="15">Exonuclease V subunit RecB</fullName>
        <shortName evidence="15">ExoV subunit RecB</shortName>
    </alternativeName>
    <alternativeName>
        <fullName evidence="15">Helicase/nuclease RecBCD subunit RecB</fullName>
    </alternativeName>
</protein>
<feature type="region of interest" description="Nuclease activity, interacts with RecD and RecA" evidence="15">
    <location>
        <begin position="969"/>
        <end position="1291"/>
    </location>
</feature>
<evidence type="ECO:0000256" key="11">
    <source>
        <dbReference type="ARBA" id="ARBA00023204"/>
    </source>
</evidence>
<accession>A0AAW8QYL0</accession>
<comment type="catalytic activity">
    <reaction evidence="13 15">
        <text>Couples ATP hydrolysis with the unwinding of duplex DNA by translocating in the 3'-5' direction.</text>
        <dbReference type="EC" id="5.6.2.4"/>
    </reaction>
</comment>
<evidence type="ECO:0000256" key="6">
    <source>
        <dbReference type="ARBA" id="ARBA00022806"/>
    </source>
</evidence>
<comment type="similarity">
    <text evidence="15">Belongs to the helicase family. UvrD subfamily.</text>
</comment>
<dbReference type="Pfam" id="PF00580">
    <property type="entry name" value="UvrD-helicase"/>
    <property type="match status" value="1"/>
</dbReference>
<evidence type="ECO:0000256" key="5">
    <source>
        <dbReference type="ARBA" id="ARBA00022801"/>
    </source>
</evidence>
<dbReference type="EMBL" id="JAVRIE010000001">
    <property type="protein sequence ID" value="MDT0581234.1"/>
    <property type="molecule type" value="Genomic_DNA"/>
</dbReference>
<dbReference type="HAMAP" id="MF_01485">
    <property type="entry name" value="RecB"/>
    <property type="match status" value="1"/>
</dbReference>
<keyword evidence="10 15" id="KW-0238">DNA-binding</keyword>
<name>A0AAW8QYL0_9ALTE</name>
<evidence type="ECO:0000256" key="14">
    <source>
        <dbReference type="ARBA" id="ARBA00048988"/>
    </source>
</evidence>
<dbReference type="SUPFAM" id="SSF52980">
    <property type="entry name" value="Restriction endonuclease-like"/>
    <property type="match status" value="1"/>
</dbReference>
<dbReference type="InterPro" id="IPR014016">
    <property type="entry name" value="UvrD-like_ATP-bd"/>
</dbReference>
<dbReference type="InterPro" id="IPR038726">
    <property type="entry name" value="PDDEXK_AddAB-type"/>
</dbReference>
<evidence type="ECO:0000256" key="9">
    <source>
        <dbReference type="ARBA" id="ARBA00022842"/>
    </source>
</evidence>
<dbReference type="PROSITE" id="PS51217">
    <property type="entry name" value="UVRD_HELICASE_CTER"/>
    <property type="match status" value="1"/>
</dbReference>
<dbReference type="Proteomes" id="UP001249020">
    <property type="component" value="Unassembled WGS sequence"/>
</dbReference>
<keyword evidence="8 15" id="KW-0067">ATP-binding</keyword>
<dbReference type="Pfam" id="PF12705">
    <property type="entry name" value="PDDEXK_1"/>
    <property type="match status" value="1"/>
</dbReference>
<dbReference type="GO" id="GO:0003677">
    <property type="term" value="F:DNA binding"/>
    <property type="evidence" value="ECO:0007669"/>
    <property type="project" value="UniProtKB-UniRule"/>
</dbReference>
<dbReference type="PROSITE" id="PS51198">
    <property type="entry name" value="UVRD_HELICASE_ATP_BIND"/>
    <property type="match status" value="1"/>
</dbReference>
<dbReference type="GO" id="GO:0008854">
    <property type="term" value="F:exodeoxyribonuclease V activity"/>
    <property type="evidence" value="ECO:0007669"/>
    <property type="project" value="UniProtKB-EC"/>
</dbReference>
<dbReference type="SUPFAM" id="SSF52540">
    <property type="entry name" value="P-loop containing nucleoside triphosphate hydrolases"/>
    <property type="match status" value="1"/>
</dbReference>
<dbReference type="Gene3D" id="3.90.320.10">
    <property type="match status" value="1"/>
</dbReference>
<dbReference type="InterPro" id="IPR011604">
    <property type="entry name" value="PDDEXK-like_dom_sf"/>
</dbReference>
<keyword evidence="2 15" id="KW-0479">Metal-binding</keyword>
<evidence type="ECO:0000256" key="10">
    <source>
        <dbReference type="ARBA" id="ARBA00023125"/>
    </source>
</evidence>
<evidence type="ECO:0000259" key="18">
    <source>
        <dbReference type="PROSITE" id="PS51217"/>
    </source>
</evidence>
<comment type="miscellaneous">
    <text evidence="15">In the RecBCD complex, RecB has a slow 3'-5' helicase, an exonuclease activity and loads RecA onto ssDNA, RecD has a fast 5'-3' helicase activity, while RecC stimulates the ATPase and processivity of the RecB helicase and contributes to recognition of the Chi site.</text>
</comment>
<feature type="active site" description="For nuclease activity" evidence="15">
    <location>
        <position position="1173"/>
    </location>
</feature>
<dbReference type="GO" id="GO:0043138">
    <property type="term" value="F:3'-5' DNA helicase activity"/>
    <property type="evidence" value="ECO:0007669"/>
    <property type="project" value="UniProtKB-UniRule"/>
</dbReference>
<dbReference type="CDD" id="cd22352">
    <property type="entry name" value="RecB_C-like"/>
    <property type="match status" value="1"/>
</dbReference>
<organism evidence="19 20">
    <name type="scientific">Brumicola blandensis</name>
    <dbReference type="NCBI Taxonomy" id="3075611"/>
    <lineage>
        <taxon>Bacteria</taxon>
        <taxon>Pseudomonadati</taxon>
        <taxon>Pseudomonadota</taxon>
        <taxon>Gammaproteobacteria</taxon>
        <taxon>Alteromonadales</taxon>
        <taxon>Alteromonadaceae</taxon>
        <taxon>Brumicola</taxon>
    </lineage>
</organism>
<feature type="binding site" evidence="15">
    <location>
        <position position="1173"/>
    </location>
    <ligand>
        <name>Mg(2+)</name>
        <dbReference type="ChEBI" id="CHEBI:18420"/>
    </ligand>
</feature>
<keyword evidence="4 15" id="KW-0227">DNA damage</keyword>
<feature type="binding site" evidence="15">
    <location>
        <position position="1160"/>
    </location>
    <ligand>
        <name>Mg(2+)</name>
        <dbReference type="ChEBI" id="CHEBI:18420"/>
    </ligand>
</feature>
<comment type="subunit">
    <text evidence="15">Heterotrimer of RecB, RecC and RecD. All subunits contribute to DNA-binding. Interacts with RecA.</text>
</comment>
<dbReference type="InterPro" id="IPR011335">
    <property type="entry name" value="Restrct_endonuc-II-like"/>
</dbReference>
<comment type="cofactor">
    <cofactor evidence="15">
        <name>Mg(2+)</name>
        <dbReference type="ChEBI" id="CHEBI:18420"/>
    </cofactor>
    <text evidence="15">Binds 1 Mg(2+) ion per subunit.</text>
</comment>
<dbReference type="RefSeq" id="WP_311360046.1">
    <property type="nucleotide sequence ID" value="NZ_JAVRIE010000001.1"/>
</dbReference>